<sequence length="96" mass="10341">MRIIASAKLVIVAAAKIQLVTVIVSSCFWSNLKIIQTTAHVTAVPINMVPVKLISISETSVPETIFPRALLLPCSKANIIRVAAEFITGFMETAFA</sequence>
<name>A0A7W8ENX9_9HYPH</name>
<organism evidence="1 2">
    <name type="scientific">Pseudochrobactrum saccharolyticum</name>
    <dbReference type="NCBI Taxonomy" id="354352"/>
    <lineage>
        <taxon>Bacteria</taxon>
        <taxon>Pseudomonadati</taxon>
        <taxon>Pseudomonadota</taxon>
        <taxon>Alphaproteobacteria</taxon>
        <taxon>Hyphomicrobiales</taxon>
        <taxon>Brucellaceae</taxon>
        <taxon>Pseudochrobactrum</taxon>
    </lineage>
</organism>
<comment type="caution">
    <text evidence="1">The sequence shown here is derived from an EMBL/GenBank/DDBJ whole genome shotgun (WGS) entry which is preliminary data.</text>
</comment>
<proteinExistence type="predicted"/>
<dbReference type="EMBL" id="JACHIL010000004">
    <property type="protein sequence ID" value="MBB5091965.1"/>
    <property type="molecule type" value="Genomic_DNA"/>
</dbReference>
<dbReference type="AlphaFoldDB" id="A0A7W8ENX9"/>
<evidence type="ECO:0000313" key="1">
    <source>
        <dbReference type="EMBL" id="MBB5091965.1"/>
    </source>
</evidence>
<protein>
    <submittedName>
        <fullName evidence="1">Uncharacterized protein</fullName>
    </submittedName>
</protein>
<accession>A0A7W8ENX9</accession>
<gene>
    <name evidence="1" type="ORF">HNQ68_002510</name>
</gene>
<keyword evidence="2" id="KW-1185">Reference proteome</keyword>
<dbReference type="Proteomes" id="UP000531231">
    <property type="component" value="Unassembled WGS sequence"/>
</dbReference>
<evidence type="ECO:0000313" key="2">
    <source>
        <dbReference type="Proteomes" id="UP000531231"/>
    </source>
</evidence>
<reference evidence="1 2" key="1">
    <citation type="submission" date="2020-08" db="EMBL/GenBank/DDBJ databases">
        <title>Genomic Encyclopedia of Type Strains, Phase IV (KMG-IV): sequencing the most valuable type-strain genomes for metagenomic binning, comparative biology and taxonomic classification.</title>
        <authorList>
            <person name="Goeker M."/>
        </authorList>
    </citation>
    <scope>NUCLEOTIDE SEQUENCE [LARGE SCALE GENOMIC DNA]</scope>
    <source>
        <strain evidence="1 2">DSM 25620</strain>
    </source>
</reference>
<dbReference type="PROSITE" id="PS51257">
    <property type="entry name" value="PROKAR_LIPOPROTEIN"/>
    <property type="match status" value="1"/>
</dbReference>